<feature type="region of interest" description="Disordered" evidence="1">
    <location>
        <begin position="89"/>
        <end position="115"/>
    </location>
</feature>
<proteinExistence type="predicted"/>
<reference evidence="2" key="1">
    <citation type="submission" date="2022-12" db="EMBL/GenBank/DDBJ databases">
        <authorList>
            <person name="Alioto T."/>
            <person name="Alioto T."/>
            <person name="Gomez Garrido J."/>
        </authorList>
    </citation>
    <scope>NUCLEOTIDE SEQUENCE</scope>
</reference>
<evidence type="ECO:0000313" key="3">
    <source>
        <dbReference type="Proteomes" id="UP001178461"/>
    </source>
</evidence>
<gene>
    <name evidence="2" type="ORF">PODLI_1B016944</name>
</gene>
<evidence type="ECO:0000256" key="1">
    <source>
        <dbReference type="SAM" id="MobiDB-lite"/>
    </source>
</evidence>
<evidence type="ECO:0000313" key="2">
    <source>
        <dbReference type="EMBL" id="CAI5791632.1"/>
    </source>
</evidence>
<name>A0AA35PNZ4_9SAUR</name>
<dbReference type="EMBL" id="OX395138">
    <property type="protein sequence ID" value="CAI5791632.1"/>
    <property type="molecule type" value="Genomic_DNA"/>
</dbReference>
<keyword evidence="3" id="KW-1185">Reference proteome</keyword>
<dbReference type="AlphaFoldDB" id="A0AA35PNZ4"/>
<sequence>MLLPRCLKKKLHFKAIIKVPLVLRLSVAISPSGIRRRLPTSWPVSNLVQLCSVKARNWHIGKALKENMVEVELLNRKSVCKKNWKSNKKSYWGGRRGNCSGRSYDSKADGGLFAP</sequence>
<organism evidence="2 3">
    <name type="scientific">Podarcis lilfordi</name>
    <name type="common">Lilford's wall lizard</name>
    <dbReference type="NCBI Taxonomy" id="74358"/>
    <lineage>
        <taxon>Eukaryota</taxon>
        <taxon>Metazoa</taxon>
        <taxon>Chordata</taxon>
        <taxon>Craniata</taxon>
        <taxon>Vertebrata</taxon>
        <taxon>Euteleostomi</taxon>
        <taxon>Lepidosauria</taxon>
        <taxon>Squamata</taxon>
        <taxon>Bifurcata</taxon>
        <taxon>Unidentata</taxon>
        <taxon>Episquamata</taxon>
        <taxon>Laterata</taxon>
        <taxon>Lacertibaenia</taxon>
        <taxon>Lacertidae</taxon>
        <taxon>Podarcis</taxon>
    </lineage>
</organism>
<dbReference type="Proteomes" id="UP001178461">
    <property type="component" value="Chromosome 13"/>
</dbReference>
<protein>
    <submittedName>
        <fullName evidence="2">Uncharacterized protein</fullName>
    </submittedName>
</protein>
<accession>A0AA35PNZ4</accession>